<organism evidence="2">
    <name type="scientific">Streptomyces sp. R39</name>
    <dbReference type="NCBI Taxonomy" id="3238631"/>
    <lineage>
        <taxon>Bacteria</taxon>
        <taxon>Bacillati</taxon>
        <taxon>Actinomycetota</taxon>
        <taxon>Actinomycetes</taxon>
        <taxon>Kitasatosporales</taxon>
        <taxon>Streptomycetaceae</taxon>
        <taxon>Streptomyces</taxon>
    </lineage>
</organism>
<keyword evidence="1" id="KW-1133">Transmembrane helix</keyword>
<evidence type="ECO:0008006" key="3">
    <source>
        <dbReference type="Google" id="ProtNLM"/>
    </source>
</evidence>
<keyword evidence="1" id="KW-0472">Membrane</keyword>
<proteinExistence type="predicted"/>
<reference evidence="2" key="1">
    <citation type="submission" date="2024-07" db="EMBL/GenBank/DDBJ databases">
        <authorList>
            <person name="Yu S.T."/>
        </authorList>
    </citation>
    <scope>NUCLEOTIDE SEQUENCE</scope>
    <source>
        <strain evidence="2">R39</strain>
    </source>
</reference>
<protein>
    <recommendedName>
        <fullName evidence="3">Lipoprotein</fullName>
    </recommendedName>
</protein>
<accession>A0AB39R2J9</accession>
<dbReference type="EMBL" id="CP163441">
    <property type="protein sequence ID" value="XDQ48791.1"/>
    <property type="molecule type" value="Genomic_DNA"/>
</dbReference>
<feature type="transmembrane region" description="Helical" evidence="1">
    <location>
        <begin position="12"/>
        <end position="31"/>
    </location>
</feature>
<sequence length="69" mass="7198">MVNAADSGWTAPWTLVPLVAGVVMAVAGCAVEARPWRGPAEAARAVVVAFPRATQYKEAAGDQDPVCHH</sequence>
<evidence type="ECO:0000313" key="2">
    <source>
        <dbReference type="EMBL" id="XDQ48791.1"/>
    </source>
</evidence>
<keyword evidence="1" id="KW-0812">Transmembrane</keyword>
<dbReference type="AlphaFoldDB" id="A0AB39R2J9"/>
<name>A0AB39R2J9_9ACTN</name>
<evidence type="ECO:0000256" key="1">
    <source>
        <dbReference type="SAM" id="Phobius"/>
    </source>
</evidence>
<gene>
    <name evidence="2" type="ORF">AB5J52_44640</name>
</gene>
<dbReference type="RefSeq" id="WP_369227505.1">
    <property type="nucleotide sequence ID" value="NZ_CP163441.1"/>
</dbReference>